<dbReference type="Gene3D" id="3.90.1200.10">
    <property type="match status" value="2"/>
</dbReference>
<feature type="non-terminal residue" evidence="9">
    <location>
        <position position="1"/>
    </location>
</feature>
<dbReference type="Pfam" id="PF00651">
    <property type="entry name" value="BTB"/>
    <property type="match status" value="1"/>
</dbReference>
<evidence type="ECO:0000256" key="6">
    <source>
        <dbReference type="ARBA" id="ARBA00038211"/>
    </source>
</evidence>
<dbReference type="InterPro" id="IPR015915">
    <property type="entry name" value="Kelch-typ_b-propeller"/>
</dbReference>
<dbReference type="EMBL" id="JAATIS010005064">
    <property type="protein sequence ID" value="KAG2459933.1"/>
    <property type="molecule type" value="Genomic_DNA"/>
</dbReference>
<organism evidence="9 10">
    <name type="scientific">Polypterus senegalus</name>
    <name type="common">Senegal bichir</name>
    <dbReference type="NCBI Taxonomy" id="55291"/>
    <lineage>
        <taxon>Eukaryota</taxon>
        <taxon>Metazoa</taxon>
        <taxon>Chordata</taxon>
        <taxon>Craniata</taxon>
        <taxon>Vertebrata</taxon>
        <taxon>Euteleostomi</taxon>
        <taxon>Actinopterygii</taxon>
        <taxon>Polypteriformes</taxon>
        <taxon>Polypteridae</taxon>
        <taxon>Polypterus</taxon>
    </lineage>
</organism>
<protein>
    <recommendedName>
        <fullName evidence="7">ethanolamine kinase</fullName>
        <ecNumber evidence="7">2.7.1.82</ecNumber>
    </recommendedName>
</protein>
<dbReference type="GO" id="GO:0004305">
    <property type="term" value="F:ethanolamine kinase activity"/>
    <property type="evidence" value="ECO:0007669"/>
    <property type="project" value="UniProtKB-EC"/>
</dbReference>
<keyword evidence="3" id="KW-0443">Lipid metabolism</keyword>
<dbReference type="CDD" id="cd01165">
    <property type="entry name" value="BTB_POZ"/>
    <property type="match status" value="1"/>
</dbReference>
<dbReference type="AlphaFoldDB" id="A0A8X7X048"/>
<evidence type="ECO:0000256" key="7">
    <source>
        <dbReference type="ARBA" id="ARBA00038874"/>
    </source>
</evidence>
<dbReference type="Gene3D" id="3.30.200.20">
    <property type="entry name" value="Phosphorylase Kinase, domain 1"/>
    <property type="match status" value="1"/>
</dbReference>
<dbReference type="SUPFAM" id="SSF117281">
    <property type="entry name" value="Kelch motif"/>
    <property type="match status" value="1"/>
</dbReference>
<accession>A0A8X7X048</accession>
<dbReference type="Gene3D" id="3.30.710.10">
    <property type="entry name" value="Potassium Channel Kv1.1, Chain A"/>
    <property type="match status" value="1"/>
</dbReference>
<comment type="caution">
    <text evidence="9">The sequence shown here is derived from an EMBL/GenBank/DDBJ whole genome shotgun (WGS) entry which is preliminary data.</text>
</comment>
<evidence type="ECO:0000256" key="4">
    <source>
        <dbReference type="ARBA" id="ARBA00023264"/>
    </source>
</evidence>
<dbReference type="EC" id="2.7.1.82" evidence="7"/>
<evidence type="ECO:0000256" key="1">
    <source>
        <dbReference type="ARBA" id="ARBA00022441"/>
    </source>
</evidence>
<dbReference type="GO" id="GO:0006646">
    <property type="term" value="P:phosphatidylethanolamine biosynthetic process"/>
    <property type="evidence" value="ECO:0007669"/>
    <property type="project" value="TreeGrafter"/>
</dbReference>
<reference evidence="9 10" key="1">
    <citation type="journal article" date="2021" name="Cell">
        <title>Tracing the genetic footprints of vertebrate landing in non-teleost ray-finned fishes.</title>
        <authorList>
            <person name="Bi X."/>
            <person name="Wang K."/>
            <person name="Yang L."/>
            <person name="Pan H."/>
            <person name="Jiang H."/>
            <person name="Wei Q."/>
            <person name="Fang M."/>
            <person name="Yu H."/>
            <person name="Zhu C."/>
            <person name="Cai Y."/>
            <person name="He Y."/>
            <person name="Gan X."/>
            <person name="Zeng H."/>
            <person name="Yu D."/>
            <person name="Zhu Y."/>
            <person name="Jiang H."/>
            <person name="Qiu Q."/>
            <person name="Yang H."/>
            <person name="Zhang Y.E."/>
            <person name="Wang W."/>
            <person name="Zhu M."/>
            <person name="He S."/>
            <person name="Zhang G."/>
        </authorList>
    </citation>
    <scope>NUCLEOTIDE SEQUENCE [LARGE SCALE GENOMIC DNA]</scope>
    <source>
        <strain evidence="9">Bchr_013</strain>
    </source>
</reference>
<feature type="domain" description="BTB" evidence="8">
    <location>
        <begin position="268"/>
        <end position="317"/>
    </location>
</feature>
<keyword evidence="9" id="KW-0808">Transferase</keyword>
<keyword evidence="1" id="KW-0880">Kelch repeat</keyword>
<keyword evidence="2" id="KW-0677">Repeat</keyword>
<evidence type="ECO:0000256" key="2">
    <source>
        <dbReference type="ARBA" id="ARBA00022737"/>
    </source>
</evidence>
<dbReference type="InterPro" id="IPR011333">
    <property type="entry name" value="SKP1/BTB/POZ_sf"/>
</dbReference>
<dbReference type="InterPro" id="IPR011009">
    <property type="entry name" value="Kinase-like_dom_sf"/>
</dbReference>
<dbReference type="Pfam" id="PF01633">
    <property type="entry name" value="Choline_kinase"/>
    <property type="match status" value="2"/>
</dbReference>
<evidence type="ECO:0000259" key="8">
    <source>
        <dbReference type="PROSITE" id="PS50097"/>
    </source>
</evidence>
<evidence type="ECO:0000256" key="3">
    <source>
        <dbReference type="ARBA" id="ARBA00023209"/>
    </source>
</evidence>
<dbReference type="InterPro" id="IPR006652">
    <property type="entry name" value="Kelch_1"/>
</dbReference>
<dbReference type="SUPFAM" id="SSF54695">
    <property type="entry name" value="POZ domain"/>
    <property type="match status" value="1"/>
</dbReference>
<proteinExistence type="inferred from homology"/>
<evidence type="ECO:0000313" key="10">
    <source>
        <dbReference type="Proteomes" id="UP000886611"/>
    </source>
</evidence>
<dbReference type="GO" id="GO:0004103">
    <property type="term" value="F:choline kinase activity"/>
    <property type="evidence" value="ECO:0007669"/>
    <property type="project" value="TreeGrafter"/>
</dbReference>
<comment type="similarity">
    <text evidence="6">Belongs to the choline/ethanolamine kinase family.</text>
</comment>
<dbReference type="PANTHER" id="PTHR22603:SF101">
    <property type="entry name" value="CHOLINE KINASE BETA"/>
    <property type="match status" value="1"/>
</dbReference>
<keyword evidence="9" id="KW-0418">Kinase</keyword>
<dbReference type="InterPro" id="IPR000210">
    <property type="entry name" value="BTB/POZ_dom"/>
</dbReference>
<keyword evidence="10" id="KW-1185">Reference proteome</keyword>
<dbReference type="SUPFAM" id="SSF56112">
    <property type="entry name" value="Protein kinase-like (PK-like)"/>
    <property type="match status" value="1"/>
</dbReference>
<dbReference type="PROSITE" id="PS50097">
    <property type="entry name" value="BTB"/>
    <property type="match status" value="1"/>
</dbReference>
<sequence length="607" mass="70412">METTFSHKNIDLMRATSSLAPKSSAFLDPILLHPLAVMAGTVADVDVDSIVLESVMFAILAERALGPRLYGVFPQGRLEQYIPSRRLMTHELSIPEISAEIAEKMSRFHGMVMPFNKEPKWLFRTIERYMKQIMTLKFTREAHIKKFNKLMKYNLQDEMKILRGFDIGNHFCEWVYDYTYNQWPFFKANLENYPNRQQQLHFIRHYLSENAVNNANIAHEDQAKIEEEMIIESNRFALASHFMWGLWSIIQAKLSTIEFGYMADLRRLAECSEYFRALSQSQMREMKDNIIDLPHIPSRAFCSFLEFSFYQNLEVTEVDLPEFIEAANYLLANHFLSACLRFLKIVLTPENYQFYLDFAKSITCEEMLVEIYSYLSAHMLELSSVSHSLELSERNRIITLRSEGRLFLCTLKKENLTAGKGTGTDAARYLYLFERSEETGTWSQGSKLPFLADKWNFTTAVLHNYLFVIGGYRKKAKKGFEFHMASFRYNPMTNCWASVAPLLKRRRHFSTAVCEGYIFAVGGWYLDSLLAPDSSTALYTAVERYDPWTDTWVFVSSLPLTDFIFSVSLSHDIPLTTVLEDCIYVVGTIQRTGEKLVLKYNVKEGMK</sequence>
<gene>
    <name evidence="9" type="primary">Chka_2</name>
    <name evidence="9" type="ORF">GTO96_0021572</name>
</gene>
<feature type="non-terminal residue" evidence="9">
    <location>
        <position position="607"/>
    </location>
</feature>
<evidence type="ECO:0000313" key="9">
    <source>
        <dbReference type="EMBL" id="KAG2459933.1"/>
    </source>
</evidence>
<evidence type="ECO:0000256" key="5">
    <source>
        <dbReference type="ARBA" id="ARBA00037883"/>
    </source>
</evidence>
<dbReference type="Proteomes" id="UP000886611">
    <property type="component" value="Unassembled WGS sequence"/>
</dbReference>
<comment type="pathway">
    <text evidence="5">Phospholipid metabolism; phosphatidylethanolamine biosynthesis; phosphatidylethanolamine from ethanolamine: step 1/3.</text>
</comment>
<keyword evidence="4" id="KW-1208">Phospholipid metabolism</keyword>
<dbReference type="GO" id="GO:0005737">
    <property type="term" value="C:cytoplasm"/>
    <property type="evidence" value="ECO:0007669"/>
    <property type="project" value="TreeGrafter"/>
</dbReference>
<dbReference type="Gene3D" id="2.120.10.80">
    <property type="entry name" value="Kelch-type beta propeller"/>
    <property type="match status" value="1"/>
</dbReference>
<name>A0A8X7X048_POLSE</name>
<keyword evidence="3" id="KW-0444">Lipid biosynthesis</keyword>
<keyword evidence="3" id="KW-0594">Phospholipid biosynthesis</keyword>
<dbReference type="PANTHER" id="PTHR22603">
    <property type="entry name" value="CHOLINE/ETHANOALAMINE KINASE"/>
    <property type="match status" value="1"/>
</dbReference>
<dbReference type="Pfam" id="PF01344">
    <property type="entry name" value="Kelch_1"/>
    <property type="match status" value="1"/>
</dbReference>
<dbReference type="SMART" id="SM00612">
    <property type="entry name" value="Kelch"/>
    <property type="match status" value="2"/>
</dbReference>